<dbReference type="KEGG" id="dgi:Desgi_0038"/>
<name>R4KAR9_9FIRM</name>
<evidence type="ECO:0000313" key="3">
    <source>
        <dbReference type="Proteomes" id="UP000013520"/>
    </source>
</evidence>
<dbReference type="Proteomes" id="UP000013520">
    <property type="component" value="Chromosome"/>
</dbReference>
<evidence type="ECO:0000313" key="2">
    <source>
        <dbReference type="EMBL" id="AGK99658.1"/>
    </source>
</evidence>
<evidence type="ECO:0000256" key="1">
    <source>
        <dbReference type="SAM" id="MobiDB-lite"/>
    </source>
</evidence>
<protein>
    <submittedName>
        <fullName evidence="2">Uncharacterized protein</fullName>
    </submittedName>
</protein>
<feature type="region of interest" description="Disordered" evidence="1">
    <location>
        <begin position="1"/>
        <end position="23"/>
    </location>
</feature>
<dbReference type="EMBL" id="CP003273">
    <property type="protein sequence ID" value="AGK99658.1"/>
    <property type="molecule type" value="Genomic_DNA"/>
</dbReference>
<dbReference type="AlphaFoldDB" id="R4KAR9"/>
<dbReference type="RefSeq" id="WP_006524637.1">
    <property type="nucleotide sequence ID" value="NC_021184.1"/>
</dbReference>
<proteinExistence type="predicted"/>
<keyword evidence="3" id="KW-1185">Reference proteome</keyword>
<accession>R4KAR9</accession>
<dbReference type="HOGENOM" id="CLU_2355149_0_0_9"/>
<sequence length="96" mass="10933">MPTQRTSVGELSSTTEKGKTRDKIAEQIDFPLSGRTLSKGMKIYEAAKDSNKDAQESLKKIDNKESSITAEYKKLFKKDEIPKWAIKYSDYHMPTT</sequence>
<organism evidence="2 3">
    <name type="scientific">Desulfoscipio gibsoniae DSM 7213</name>
    <dbReference type="NCBI Taxonomy" id="767817"/>
    <lineage>
        <taxon>Bacteria</taxon>
        <taxon>Bacillati</taxon>
        <taxon>Bacillota</taxon>
        <taxon>Clostridia</taxon>
        <taxon>Eubacteriales</taxon>
        <taxon>Desulfallaceae</taxon>
        <taxon>Desulfoscipio</taxon>
    </lineage>
</organism>
<feature type="compositionally biased region" description="Polar residues" evidence="1">
    <location>
        <begin position="1"/>
        <end position="15"/>
    </location>
</feature>
<gene>
    <name evidence="2" type="ORF">Desgi_0038</name>
</gene>
<reference evidence="2 3" key="1">
    <citation type="submission" date="2012-01" db="EMBL/GenBank/DDBJ databases">
        <title>Complete sequence of Desulfotomaculum gibsoniae DSM 7213.</title>
        <authorList>
            <consortium name="US DOE Joint Genome Institute"/>
            <person name="Lucas S."/>
            <person name="Han J."/>
            <person name="Lapidus A."/>
            <person name="Cheng J.-F."/>
            <person name="Goodwin L."/>
            <person name="Pitluck S."/>
            <person name="Peters L."/>
            <person name="Ovchinnikova G."/>
            <person name="Teshima H."/>
            <person name="Detter J.C."/>
            <person name="Han C."/>
            <person name="Tapia R."/>
            <person name="Land M."/>
            <person name="Hauser L."/>
            <person name="Kyrpides N."/>
            <person name="Ivanova N."/>
            <person name="Pagani I."/>
            <person name="Parshina S."/>
            <person name="Plugge C."/>
            <person name="Muyzer G."/>
            <person name="Kuever J."/>
            <person name="Ivanova A."/>
            <person name="Nazina T."/>
            <person name="Klenk H.-P."/>
            <person name="Brambilla E."/>
            <person name="Spring S."/>
            <person name="Stams A.F."/>
            <person name="Woyke T."/>
        </authorList>
    </citation>
    <scope>NUCLEOTIDE SEQUENCE [LARGE SCALE GENOMIC DNA]</scope>
    <source>
        <strain evidence="2 3">DSM 7213</strain>
    </source>
</reference>